<gene>
    <name evidence="4" type="ORF">CGI_10010387</name>
</gene>
<evidence type="ECO:0000313" key="4">
    <source>
        <dbReference type="EMBL" id="EKC25603.1"/>
    </source>
</evidence>
<dbReference type="AlphaFoldDB" id="K1PV67"/>
<protein>
    <submittedName>
        <fullName evidence="4">Out at first protein</fullName>
    </submittedName>
</protein>
<name>K1PV67_MAGGI</name>
<dbReference type="Pfam" id="PF14941">
    <property type="entry name" value="OAF_N"/>
    <property type="match status" value="1"/>
</dbReference>
<comment type="similarity">
    <text evidence="1">Belongs to the OAF family.</text>
</comment>
<accession>K1PV67</accession>
<feature type="domain" description="Out at first C-terminal" evidence="3">
    <location>
        <begin position="186"/>
        <end position="243"/>
    </location>
</feature>
<dbReference type="EMBL" id="JH818653">
    <property type="protein sequence ID" value="EKC25603.1"/>
    <property type="molecule type" value="Genomic_DNA"/>
</dbReference>
<dbReference type="Pfam" id="PF22873">
    <property type="entry name" value="OAF_C"/>
    <property type="match status" value="1"/>
</dbReference>
<reference evidence="4" key="1">
    <citation type="journal article" date="2012" name="Nature">
        <title>The oyster genome reveals stress adaptation and complexity of shell formation.</title>
        <authorList>
            <person name="Zhang G."/>
            <person name="Fang X."/>
            <person name="Guo X."/>
            <person name="Li L."/>
            <person name="Luo R."/>
            <person name="Xu F."/>
            <person name="Yang P."/>
            <person name="Zhang L."/>
            <person name="Wang X."/>
            <person name="Qi H."/>
            <person name="Xiong Z."/>
            <person name="Que H."/>
            <person name="Xie Y."/>
            <person name="Holland P.W."/>
            <person name="Paps J."/>
            <person name="Zhu Y."/>
            <person name="Wu F."/>
            <person name="Chen Y."/>
            <person name="Wang J."/>
            <person name="Peng C."/>
            <person name="Meng J."/>
            <person name="Yang L."/>
            <person name="Liu J."/>
            <person name="Wen B."/>
            <person name="Zhang N."/>
            <person name="Huang Z."/>
            <person name="Zhu Q."/>
            <person name="Feng Y."/>
            <person name="Mount A."/>
            <person name="Hedgecock D."/>
            <person name="Xu Z."/>
            <person name="Liu Y."/>
            <person name="Domazet-Loso T."/>
            <person name="Du Y."/>
            <person name="Sun X."/>
            <person name="Zhang S."/>
            <person name="Liu B."/>
            <person name="Cheng P."/>
            <person name="Jiang X."/>
            <person name="Li J."/>
            <person name="Fan D."/>
            <person name="Wang W."/>
            <person name="Fu W."/>
            <person name="Wang T."/>
            <person name="Wang B."/>
            <person name="Zhang J."/>
            <person name="Peng Z."/>
            <person name="Li Y."/>
            <person name="Li N."/>
            <person name="Wang J."/>
            <person name="Chen M."/>
            <person name="He Y."/>
            <person name="Tan F."/>
            <person name="Song X."/>
            <person name="Zheng Q."/>
            <person name="Huang R."/>
            <person name="Yang H."/>
            <person name="Du X."/>
            <person name="Chen L."/>
            <person name="Yang M."/>
            <person name="Gaffney P.M."/>
            <person name="Wang S."/>
            <person name="Luo L."/>
            <person name="She Z."/>
            <person name="Ming Y."/>
            <person name="Huang W."/>
            <person name="Zhang S."/>
            <person name="Huang B."/>
            <person name="Zhang Y."/>
            <person name="Qu T."/>
            <person name="Ni P."/>
            <person name="Miao G."/>
            <person name="Wang J."/>
            <person name="Wang Q."/>
            <person name="Steinberg C.E."/>
            <person name="Wang H."/>
            <person name="Li N."/>
            <person name="Qian L."/>
            <person name="Zhang G."/>
            <person name="Li Y."/>
            <person name="Yang H."/>
            <person name="Liu X."/>
            <person name="Wang J."/>
            <person name="Yin Y."/>
            <person name="Wang J."/>
        </authorList>
    </citation>
    <scope>NUCLEOTIDE SEQUENCE [LARGE SCALE GENOMIC DNA]</scope>
    <source>
        <strain evidence="4">05x7-T-G4-1.051#20</strain>
    </source>
</reference>
<evidence type="ECO:0000259" key="3">
    <source>
        <dbReference type="Pfam" id="PF22873"/>
    </source>
</evidence>
<evidence type="ECO:0000256" key="1">
    <source>
        <dbReference type="ARBA" id="ARBA00005786"/>
    </source>
</evidence>
<dbReference type="PANTHER" id="PTHR13423">
    <property type="entry name" value="OUT AT FIRST"/>
    <property type="match status" value="1"/>
</dbReference>
<dbReference type="InParanoid" id="K1PV67"/>
<dbReference type="HOGENOM" id="CLU_043995_1_0_1"/>
<dbReference type="PANTHER" id="PTHR13423:SF2">
    <property type="entry name" value="OUT AT FIRST PROTEIN HOMOLOG"/>
    <property type="match status" value="1"/>
</dbReference>
<dbReference type="InterPro" id="IPR026315">
    <property type="entry name" value="Oaf"/>
</dbReference>
<dbReference type="InterPro" id="IPR053897">
    <property type="entry name" value="Oaf_C"/>
</dbReference>
<evidence type="ECO:0000259" key="2">
    <source>
        <dbReference type="Pfam" id="PF14941"/>
    </source>
</evidence>
<sequence>MVLPVDCLSQLVVNVKNKGGDIIKEIITGNTTSDVVELQFQNTDGTIINQFIDFKSEVQIFRAYVLWEEELGFTRNKPFTLCFVSRFNKNEFISSDAMSKLRQKNPTAIRTPEEEKVPEMHIMDLQMNLKKTDVISPNIKKFCKEANITTYAKESDIKIWSQALGQDMTLLMSTVKRIHPEKYTNCKDTAAITSPCLCHYHICVGWYPCGLKYCRGKDSAGRYVSYRCGIKTCRRFLSYDFVIAVLVPDSGKYYQKLKCLHIRPNLFVTNEVKNLQPKDGNAEYCGCDCTRYLENGAEENIEAIMS</sequence>
<dbReference type="InterPro" id="IPR053894">
    <property type="entry name" value="OAF_N"/>
</dbReference>
<feature type="domain" description="Out at first protein BRICHOS-like" evidence="2">
    <location>
        <begin position="9"/>
        <end position="160"/>
    </location>
</feature>
<organism evidence="4">
    <name type="scientific">Magallana gigas</name>
    <name type="common">Pacific oyster</name>
    <name type="synonym">Crassostrea gigas</name>
    <dbReference type="NCBI Taxonomy" id="29159"/>
    <lineage>
        <taxon>Eukaryota</taxon>
        <taxon>Metazoa</taxon>
        <taxon>Spiralia</taxon>
        <taxon>Lophotrochozoa</taxon>
        <taxon>Mollusca</taxon>
        <taxon>Bivalvia</taxon>
        <taxon>Autobranchia</taxon>
        <taxon>Pteriomorphia</taxon>
        <taxon>Ostreida</taxon>
        <taxon>Ostreoidea</taxon>
        <taxon>Ostreidae</taxon>
        <taxon>Magallana</taxon>
    </lineage>
</organism>
<proteinExistence type="inferred from homology"/>